<keyword evidence="1" id="KW-1185">Reference proteome</keyword>
<dbReference type="Proteomes" id="UP000887565">
    <property type="component" value="Unplaced"/>
</dbReference>
<sequence>MLADTYKLLGNTGYGKTLTNKEKHIDVFYCDKKRAVDASYSPYIKKIKSISENCFEVHMRKDQISLDLPIVVGLSVYNWAKIKMLEFFYDVLQIYFDKSMYQCMETDTDSIYLALSCTNLLDAVKPELKDKFIKEIYPKWFVINKEDKRTPGLLKIEWQGTAMCCLAAKTYIGIGEGETKVSCKGLMKKINALNFEKYASVLNTKVPQGGENIGFQMRSNDNKMWSYLQKKQGLPYLYIKRKVLDDGVTTVPLDI</sequence>
<organism evidence="1 2">
    <name type="scientific">Romanomermis culicivorax</name>
    <name type="common">Nematode worm</name>
    <dbReference type="NCBI Taxonomy" id="13658"/>
    <lineage>
        <taxon>Eukaryota</taxon>
        <taxon>Metazoa</taxon>
        <taxon>Ecdysozoa</taxon>
        <taxon>Nematoda</taxon>
        <taxon>Enoplea</taxon>
        <taxon>Dorylaimia</taxon>
        <taxon>Mermithida</taxon>
        <taxon>Mermithoidea</taxon>
        <taxon>Mermithidae</taxon>
        <taxon>Romanomermis</taxon>
    </lineage>
</organism>
<dbReference type="Gene3D" id="3.90.1600.10">
    <property type="entry name" value="Palm domain of DNA polymerase"/>
    <property type="match status" value="1"/>
</dbReference>
<dbReference type="SUPFAM" id="SSF56672">
    <property type="entry name" value="DNA/RNA polymerases"/>
    <property type="match status" value="1"/>
</dbReference>
<reference evidence="2" key="1">
    <citation type="submission" date="2022-11" db="UniProtKB">
        <authorList>
            <consortium name="WormBaseParasite"/>
        </authorList>
    </citation>
    <scope>IDENTIFICATION</scope>
</reference>
<dbReference type="OMA" id="CCKECST"/>
<protein>
    <submittedName>
        <fullName evidence="2">Uncharacterized protein</fullName>
    </submittedName>
</protein>
<dbReference type="WBParaSite" id="nRc.2.0.1.t37133-RA">
    <property type="protein sequence ID" value="nRc.2.0.1.t37133-RA"/>
    <property type="gene ID" value="nRc.2.0.1.g37133"/>
</dbReference>
<dbReference type="InterPro" id="IPR043502">
    <property type="entry name" value="DNA/RNA_pol_sf"/>
</dbReference>
<evidence type="ECO:0000313" key="1">
    <source>
        <dbReference type="Proteomes" id="UP000887565"/>
    </source>
</evidence>
<dbReference type="AlphaFoldDB" id="A0A915KEB4"/>
<evidence type="ECO:0000313" key="2">
    <source>
        <dbReference type="WBParaSite" id="nRc.2.0.1.t37133-RA"/>
    </source>
</evidence>
<accession>A0A915KEB4</accession>
<dbReference type="PANTHER" id="PTHR33206:SF1">
    <property type="entry name" value="DNA-DIRECTED DNA POLYMERASE"/>
    <property type="match status" value="1"/>
</dbReference>
<dbReference type="PANTHER" id="PTHR33206">
    <property type="entry name" value="PROTEIN CBG10425"/>
    <property type="match status" value="1"/>
</dbReference>
<dbReference type="InterPro" id="IPR023211">
    <property type="entry name" value="DNA_pol_palm_dom_sf"/>
</dbReference>
<name>A0A915KEB4_ROMCU</name>
<proteinExistence type="predicted"/>